<protein>
    <submittedName>
        <fullName evidence="1">Uncharacterized protein</fullName>
    </submittedName>
</protein>
<name>A0A4Y7LAA2_PAPSO</name>
<sequence length="107" mass="12209">MFSSNLHKTYFSVFDPSLPPLETQAQTLIATHSIDEETQKKITCQELLKELIFTILLINLEKTSFVFDVSIPRMWAQNSSINSKGRTLKLRAVNSNAERLKPTNPDQ</sequence>
<accession>A0A4Y7LAA2</accession>
<dbReference type="Proteomes" id="UP000316621">
    <property type="component" value="Chromosome 10"/>
</dbReference>
<organism evidence="1 2">
    <name type="scientific">Papaver somniferum</name>
    <name type="common">Opium poppy</name>
    <dbReference type="NCBI Taxonomy" id="3469"/>
    <lineage>
        <taxon>Eukaryota</taxon>
        <taxon>Viridiplantae</taxon>
        <taxon>Streptophyta</taxon>
        <taxon>Embryophyta</taxon>
        <taxon>Tracheophyta</taxon>
        <taxon>Spermatophyta</taxon>
        <taxon>Magnoliopsida</taxon>
        <taxon>Ranunculales</taxon>
        <taxon>Papaveraceae</taxon>
        <taxon>Papaveroideae</taxon>
        <taxon>Papaver</taxon>
    </lineage>
</organism>
<evidence type="ECO:0000313" key="2">
    <source>
        <dbReference type="Proteomes" id="UP000316621"/>
    </source>
</evidence>
<keyword evidence="2" id="KW-1185">Reference proteome</keyword>
<reference evidence="1 2" key="1">
    <citation type="journal article" date="2018" name="Science">
        <title>The opium poppy genome and morphinan production.</title>
        <authorList>
            <person name="Guo L."/>
            <person name="Winzer T."/>
            <person name="Yang X."/>
            <person name="Li Y."/>
            <person name="Ning Z."/>
            <person name="He Z."/>
            <person name="Teodor R."/>
            <person name="Lu Y."/>
            <person name="Bowser T.A."/>
            <person name="Graham I.A."/>
            <person name="Ye K."/>
        </authorList>
    </citation>
    <scope>NUCLEOTIDE SEQUENCE [LARGE SCALE GENOMIC DNA]</scope>
    <source>
        <strain evidence="2">cv. HN1</strain>
        <tissue evidence="1">Leaves</tissue>
    </source>
</reference>
<evidence type="ECO:0000313" key="1">
    <source>
        <dbReference type="EMBL" id="RZC81115.1"/>
    </source>
</evidence>
<dbReference type="AlphaFoldDB" id="A0A4Y7LAA2"/>
<proteinExistence type="predicted"/>
<gene>
    <name evidence="1" type="ORF">C5167_043681</name>
</gene>
<dbReference type="EMBL" id="CM010724">
    <property type="protein sequence ID" value="RZC81115.1"/>
    <property type="molecule type" value="Genomic_DNA"/>
</dbReference>
<dbReference type="Gramene" id="RZC81115">
    <property type="protein sequence ID" value="RZC81115"/>
    <property type="gene ID" value="C5167_043681"/>
</dbReference>